<keyword evidence="3" id="KW-1185">Reference proteome</keyword>
<dbReference type="OrthoDB" id="1702799at2759"/>
<feature type="compositionally biased region" description="Basic and acidic residues" evidence="1">
    <location>
        <begin position="1"/>
        <end position="15"/>
    </location>
</feature>
<reference evidence="2 3" key="1">
    <citation type="journal article" date="2015" name="Proc. Natl. Acad. Sci. U.S.A.">
        <title>The resurrection genome of Boea hygrometrica: A blueprint for survival of dehydration.</title>
        <authorList>
            <person name="Xiao L."/>
            <person name="Yang G."/>
            <person name="Zhang L."/>
            <person name="Yang X."/>
            <person name="Zhao S."/>
            <person name="Ji Z."/>
            <person name="Zhou Q."/>
            <person name="Hu M."/>
            <person name="Wang Y."/>
            <person name="Chen M."/>
            <person name="Xu Y."/>
            <person name="Jin H."/>
            <person name="Xiao X."/>
            <person name="Hu G."/>
            <person name="Bao F."/>
            <person name="Hu Y."/>
            <person name="Wan P."/>
            <person name="Li L."/>
            <person name="Deng X."/>
            <person name="Kuang T."/>
            <person name="Xiang C."/>
            <person name="Zhu J.K."/>
            <person name="Oliver M.J."/>
            <person name="He Y."/>
        </authorList>
    </citation>
    <scope>NUCLEOTIDE SEQUENCE [LARGE SCALE GENOMIC DNA]</scope>
    <source>
        <strain evidence="3">cv. XS01</strain>
    </source>
</reference>
<dbReference type="PANTHER" id="PTHR36410:SF1">
    <property type="entry name" value="EXPRESSED PROTEIN"/>
    <property type="match status" value="1"/>
</dbReference>
<protein>
    <submittedName>
        <fullName evidence="2">Uncharacterized protein</fullName>
    </submittedName>
</protein>
<dbReference type="EMBL" id="KQ995246">
    <property type="protein sequence ID" value="KZV47617.1"/>
    <property type="molecule type" value="Genomic_DNA"/>
</dbReference>
<dbReference type="AlphaFoldDB" id="A0A2Z7CNT0"/>
<dbReference type="Proteomes" id="UP000250235">
    <property type="component" value="Unassembled WGS sequence"/>
</dbReference>
<name>A0A2Z7CNT0_9LAMI</name>
<evidence type="ECO:0000313" key="3">
    <source>
        <dbReference type="Proteomes" id="UP000250235"/>
    </source>
</evidence>
<evidence type="ECO:0000256" key="1">
    <source>
        <dbReference type="SAM" id="MobiDB-lite"/>
    </source>
</evidence>
<feature type="compositionally biased region" description="Basic and acidic residues" evidence="1">
    <location>
        <begin position="44"/>
        <end position="68"/>
    </location>
</feature>
<accession>A0A2Z7CNT0</accession>
<proteinExistence type="predicted"/>
<organism evidence="2 3">
    <name type="scientific">Dorcoceras hygrometricum</name>
    <dbReference type="NCBI Taxonomy" id="472368"/>
    <lineage>
        <taxon>Eukaryota</taxon>
        <taxon>Viridiplantae</taxon>
        <taxon>Streptophyta</taxon>
        <taxon>Embryophyta</taxon>
        <taxon>Tracheophyta</taxon>
        <taxon>Spermatophyta</taxon>
        <taxon>Magnoliopsida</taxon>
        <taxon>eudicotyledons</taxon>
        <taxon>Gunneridae</taxon>
        <taxon>Pentapetalae</taxon>
        <taxon>asterids</taxon>
        <taxon>lamiids</taxon>
        <taxon>Lamiales</taxon>
        <taxon>Gesneriaceae</taxon>
        <taxon>Didymocarpoideae</taxon>
        <taxon>Trichosporeae</taxon>
        <taxon>Loxocarpinae</taxon>
        <taxon>Dorcoceras</taxon>
    </lineage>
</organism>
<feature type="region of interest" description="Disordered" evidence="1">
    <location>
        <begin position="1"/>
        <end position="75"/>
    </location>
</feature>
<evidence type="ECO:0000313" key="2">
    <source>
        <dbReference type="EMBL" id="KZV47617.1"/>
    </source>
</evidence>
<gene>
    <name evidence="2" type="ORF">F511_12886</name>
</gene>
<sequence length="75" mass="8435">MDKQKETPKTEKGDTMTHSFGEAYSTRSEEEGFGGVYSPNQTLSKDEEEGKLGHEEQGSEVKEKERGRNQSNLKP</sequence>
<dbReference type="PANTHER" id="PTHR36410">
    <property type="entry name" value="EXPRESSED PROTEIN"/>
    <property type="match status" value="1"/>
</dbReference>